<name>A0A0B7AZK3_9EUPU</name>
<organism evidence="1">
    <name type="scientific">Arion vulgaris</name>
    <dbReference type="NCBI Taxonomy" id="1028688"/>
    <lineage>
        <taxon>Eukaryota</taxon>
        <taxon>Metazoa</taxon>
        <taxon>Spiralia</taxon>
        <taxon>Lophotrochozoa</taxon>
        <taxon>Mollusca</taxon>
        <taxon>Gastropoda</taxon>
        <taxon>Heterobranchia</taxon>
        <taxon>Euthyneura</taxon>
        <taxon>Panpulmonata</taxon>
        <taxon>Eupulmonata</taxon>
        <taxon>Stylommatophora</taxon>
        <taxon>Helicina</taxon>
        <taxon>Arionoidea</taxon>
        <taxon>Arionidae</taxon>
        <taxon>Arion</taxon>
    </lineage>
</organism>
<dbReference type="EMBL" id="HACG01038591">
    <property type="protein sequence ID" value="CEK85456.1"/>
    <property type="molecule type" value="Transcribed_RNA"/>
</dbReference>
<sequence length="53" mass="6165">MWSFWLNGLERALPFTRLGFNPGMAKTFFCQGNKRKNLNLDSFTVTALVIKFH</sequence>
<evidence type="ECO:0000313" key="1">
    <source>
        <dbReference type="EMBL" id="CEK85456.1"/>
    </source>
</evidence>
<feature type="non-terminal residue" evidence="1">
    <location>
        <position position="53"/>
    </location>
</feature>
<dbReference type="AlphaFoldDB" id="A0A0B7AZK3"/>
<reference evidence="1" key="1">
    <citation type="submission" date="2014-12" db="EMBL/GenBank/DDBJ databases">
        <title>Insight into the proteome of Arion vulgaris.</title>
        <authorList>
            <person name="Aradska J."/>
            <person name="Bulat T."/>
            <person name="Smidak R."/>
            <person name="Sarate P."/>
            <person name="Gangsoo J."/>
            <person name="Sialana F."/>
            <person name="Bilban M."/>
            <person name="Lubec G."/>
        </authorList>
    </citation>
    <scope>NUCLEOTIDE SEQUENCE</scope>
    <source>
        <tissue evidence="1">Skin</tissue>
    </source>
</reference>
<gene>
    <name evidence="1" type="primary">ORF148361</name>
</gene>
<proteinExistence type="predicted"/>
<accession>A0A0B7AZK3</accession>
<protein>
    <submittedName>
        <fullName evidence="1">Uncharacterized protein</fullName>
    </submittedName>
</protein>